<dbReference type="RefSeq" id="XP_040766554.1">
    <property type="nucleotide sequence ID" value="XM_040908473.1"/>
</dbReference>
<keyword evidence="2" id="KW-0732">Signal</keyword>
<dbReference type="AlphaFoldDB" id="A0A165FDQ3"/>
<feature type="region of interest" description="Disordered" evidence="1">
    <location>
        <begin position="30"/>
        <end position="54"/>
    </location>
</feature>
<evidence type="ECO:0000313" key="3">
    <source>
        <dbReference type="EMBL" id="KZT08814.1"/>
    </source>
</evidence>
<feature type="signal peptide" evidence="2">
    <location>
        <begin position="1"/>
        <end position="27"/>
    </location>
</feature>
<dbReference type="Proteomes" id="UP000076871">
    <property type="component" value="Unassembled WGS sequence"/>
</dbReference>
<name>A0A165FDQ3_9APHY</name>
<reference evidence="3 4" key="1">
    <citation type="journal article" date="2016" name="Mol. Biol. Evol.">
        <title>Comparative Genomics of Early-Diverging Mushroom-Forming Fungi Provides Insights into the Origins of Lignocellulose Decay Capabilities.</title>
        <authorList>
            <person name="Nagy L.G."/>
            <person name="Riley R."/>
            <person name="Tritt A."/>
            <person name="Adam C."/>
            <person name="Daum C."/>
            <person name="Floudas D."/>
            <person name="Sun H."/>
            <person name="Yadav J.S."/>
            <person name="Pangilinan J."/>
            <person name="Larsson K.H."/>
            <person name="Matsuura K."/>
            <person name="Barry K."/>
            <person name="Labutti K."/>
            <person name="Kuo R."/>
            <person name="Ohm R.A."/>
            <person name="Bhattacharya S.S."/>
            <person name="Shirouzu T."/>
            <person name="Yoshinaga Y."/>
            <person name="Martin F.M."/>
            <person name="Grigoriev I.V."/>
            <person name="Hibbett D.S."/>
        </authorList>
    </citation>
    <scope>NUCLEOTIDE SEQUENCE [LARGE SCALE GENOMIC DNA]</scope>
    <source>
        <strain evidence="3 4">93-53</strain>
    </source>
</reference>
<dbReference type="InParanoid" id="A0A165FDQ3"/>
<dbReference type="EMBL" id="KV427614">
    <property type="protein sequence ID" value="KZT08814.1"/>
    <property type="molecule type" value="Genomic_DNA"/>
</dbReference>
<feature type="chain" id="PRO_5007857732" evidence="2">
    <location>
        <begin position="28"/>
        <end position="169"/>
    </location>
</feature>
<proteinExistence type="predicted"/>
<dbReference type="GeneID" id="63825502"/>
<evidence type="ECO:0000256" key="2">
    <source>
        <dbReference type="SAM" id="SignalP"/>
    </source>
</evidence>
<sequence length="169" mass="18936">MYRSSSATLSRLLMVSPRLVVVPPASAVDQETREADLATRPTPQSVDGSLPNPFENPPEMLPWQTSMGEVGNTRKHSISYAFDFKDWVRCLGSSPWQAKPGLVNFAPYRFHWESIAFCSLIPLPLNGLSIPLTDMIIAAKFRVIIHHTIHSKLHMEESPIRDLPNLSCI</sequence>
<evidence type="ECO:0000256" key="1">
    <source>
        <dbReference type="SAM" id="MobiDB-lite"/>
    </source>
</evidence>
<gene>
    <name evidence="3" type="ORF">LAESUDRAFT_723760</name>
</gene>
<organism evidence="3 4">
    <name type="scientific">Laetiporus sulphureus 93-53</name>
    <dbReference type="NCBI Taxonomy" id="1314785"/>
    <lineage>
        <taxon>Eukaryota</taxon>
        <taxon>Fungi</taxon>
        <taxon>Dikarya</taxon>
        <taxon>Basidiomycota</taxon>
        <taxon>Agaricomycotina</taxon>
        <taxon>Agaricomycetes</taxon>
        <taxon>Polyporales</taxon>
        <taxon>Laetiporus</taxon>
    </lineage>
</organism>
<accession>A0A165FDQ3</accession>
<evidence type="ECO:0000313" key="4">
    <source>
        <dbReference type="Proteomes" id="UP000076871"/>
    </source>
</evidence>
<keyword evidence="4" id="KW-1185">Reference proteome</keyword>
<protein>
    <submittedName>
        <fullName evidence="3">Uncharacterized protein</fullName>
    </submittedName>
</protein>